<dbReference type="InterPro" id="IPR011010">
    <property type="entry name" value="DNA_brk_join_enz"/>
</dbReference>
<dbReference type="Gene3D" id="1.10.150.130">
    <property type="match status" value="1"/>
</dbReference>
<keyword evidence="3" id="KW-0233">DNA recombination</keyword>
<sequence length="384" mass="43581">MSALTPQSLDDAIKRYLRSKSKGGPDSGTYQQAARTALTRWREWLSAEAVDRLEDPDDGARVMRRYAQHLTERVGEDELAASSAQTYYNIVSGFCSYCVRDGVLPSNPALRDRAREELPTDDSDGRQQFWDPETRDRFLRWIDDRAYEAIDADGRAARLEARDRAFVYLLAYSGVRGAEILRTSADEREGRQGLRWRNVTLPDPDADADSGTLRVFGKAQEWETTPLPRQAVFAVRQYYALLDEPSGEWPVFPTEHAPSKYRVARNALKTTHELAEDTIETLLEGTPIDRVLREYEITPPAVTVNGMRSHMQTLCEQADIDIDGEYLKLHGARRGLGDTVFRVDRGEAQDLLRHRSLQTTKDAYSHIAAEERAERVSDILDNSE</sequence>
<evidence type="ECO:0000256" key="1">
    <source>
        <dbReference type="ARBA" id="ARBA00022908"/>
    </source>
</evidence>
<reference evidence="6 7" key="1">
    <citation type="journal article" date="2019" name="Int. J. Syst. Evol. Microbiol.">
        <title>The Global Catalogue of Microorganisms (GCM) 10K type strain sequencing project: providing services to taxonomists for standard genome sequencing and annotation.</title>
        <authorList>
            <consortium name="The Broad Institute Genomics Platform"/>
            <consortium name="The Broad Institute Genome Sequencing Center for Infectious Disease"/>
            <person name="Wu L."/>
            <person name="Ma J."/>
        </authorList>
    </citation>
    <scope>NUCLEOTIDE SEQUENCE [LARGE SCALE GENOMIC DNA]</scope>
    <source>
        <strain evidence="6 7">RDMS1</strain>
    </source>
</reference>
<dbReference type="InterPro" id="IPR013762">
    <property type="entry name" value="Integrase-like_cat_sf"/>
</dbReference>
<dbReference type="Proteomes" id="UP001596417">
    <property type="component" value="Unassembled WGS sequence"/>
</dbReference>
<dbReference type="PANTHER" id="PTHR30349">
    <property type="entry name" value="PHAGE INTEGRASE-RELATED"/>
    <property type="match status" value="1"/>
</dbReference>
<evidence type="ECO:0000256" key="2">
    <source>
        <dbReference type="ARBA" id="ARBA00023125"/>
    </source>
</evidence>
<gene>
    <name evidence="6" type="ORF">ACFQL7_24395</name>
</gene>
<evidence type="ECO:0000313" key="6">
    <source>
        <dbReference type="EMBL" id="MFC7192636.1"/>
    </source>
</evidence>
<evidence type="ECO:0000313" key="7">
    <source>
        <dbReference type="Proteomes" id="UP001596417"/>
    </source>
</evidence>
<keyword evidence="1" id="KW-0229">DNA integration</keyword>
<dbReference type="EMBL" id="JBHTAX010000005">
    <property type="protein sequence ID" value="MFC7192636.1"/>
    <property type="molecule type" value="Genomic_DNA"/>
</dbReference>
<feature type="domain" description="Core-binding (CB)" evidence="5">
    <location>
        <begin position="7"/>
        <end position="99"/>
    </location>
</feature>
<dbReference type="InterPro" id="IPR050090">
    <property type="entry name" value="Tyrosine_recombinase_XerCD"/>
</dbReference>
<protein>
    <submittedName>
        <fullName evidence="6">Tyrosine-type recombinase/integrase</fullName>
    </submittedName>
</protein>
<dbReference type="RefSeq" id="WP_248910871.1">
    <property type="nucleotide sequence ID" value="NZ_CP109981.1"/>
</dbReference>
<dbReference type="SUPFAM" id="SSF56349">
    <property type="entry name" value="DNA breaking-rejoining enzymes"/>
    <property type="match status" value="1"/>
</dbReference>
<evidence type="ECO:0000259" key="5">
    <source>
        <dbReference type="PROSITE" id="PS51900"/>
    </source>
</evidence>
<dbReference type="Gene3D" id="1.10.443.10">
    <property type="entry name" value="Intergrase catalytic core"/>
    <property type="match status" value="1"/>
</dbReference>
<organism evidence="6 7">
    <name type="scientific">Halocatena marina</name>
    <dbReference type="NCBI Taxonomy" id="2934937"/>
    <lineage>
        <taxon>Archaea</taxon>
        <taxon>Methanobacteriati</taxon>
        <taxon>Methanobacteriota</taxon>
        <taxon>Stenosarchaea group</taxon>
        <taxon>Halobacteria</taxon>
        <taxon>Halobacteriales</taxon>
        <taxon>Natronomonadaceae</taxon>
        <taxon>Halocatena</taxon>
    </lineage>
</organism>
<evidence type="ECO:0000256" key="3">
    <source>
        <dbReference type="ARBA" id="ARBA00023172"/>
    </source>
</evidence>
<dbReference type="InterPro" id="IPR010998">
    <property type="entry name" value="Integrase_recombinase_N"/>
</dbReference>
<dbReference type="GO" id="GO:0015074">
    <property type="term" value="P:DNA integration"/>
    <property type="evidence" value="ECO:0007669"/>
    <property type="project" value="UniProtKB-KW"/>
</dbReference>
<dbReference type="PROSITE" id="PS51900">
    <property type="entry name" value="CB"/>
    <property type="match status" value="1"/>
</dbReference>
<proteinExistence type="predicted"/>
<dbReference type="GO" id="GO:0003677">
    <property type="term" value="F:DNA binding"/>
    <property type="evidence" value="ECO:0007669"/>
    <property type="project" value="UniProtKB-UniRule"/>
</dbReference>
<dbReference type="InterPro" id="IPR044068">
    <property type="entry name" value="CB"/>
</dbReference>
<keyword evidence="7" id="KW-1185">Reference proteome</keyword>
<dbReference type="GeneID" id="76202331"/>
<dbReference type="PANTHER" id="PTHR30349:SF41">
    <property type="entry name" value="INTEGRASE_RECOMBINASE PROTEIN MJ0367-RELATED"/>
    <property type="match status" value="1"/>
</dbReference>
<dbReference type="GO" id="GO:0006310">
    <property type="term" value="P:DNA recombination"/>
    <property type="evidence" value="ECO:0007669"/>
    <property type="project" value="UniProtKB-KW"/>
</dbReference>
<dbReference type="AlphaFoldDB" id="A0ABD5YTN7"/>
<name>A0ABD5YTN7_9EURY</name>
<evidence type="ECO:0000256" key="4">
    <source>
        <dbReference type="PROSITE-ProRule" id="PRU01248"/>
    </source>
</evidence>
<comment type="caution">
    <text evidence="6">The sequence shown here is derived from an EMBL/GenBank/DDBJ whole genome shotgun (WGS) entry which is preliminary data.</text>
</comment>
<keyword evidence="2 4" id="KW-0238">DNA-binding</keyword>
<accession>A0ABD5YTN7</accession>